<organism evidence="2 3">
    <name type="scientific">Trichonephila clavata</name>
    <name type="common">Joro spider</name>
    <name type="synonym">Nephila clavata</name>
    <dbReference type="NCBI Taxonomy" id="2740835"/>
    <lineage>
        <taxon>Eukaryota</taxon>
        <taxon>Metazoa</taxon>
        <taxon>Ecdysozoa</taxon>
        <taxon>Arthropoda</taxon>
        <taxon>Chelicerata</taxon>
        <taxon>Arachnida</taxon>
        <taxon>Araneae</taxon>
        <taxon>Araneomorphae</taxon>
        <taxon>Entelegynae</taxon>
        <taxon>Araneoidea</taxon>
        <taxon>Nephilidae</taxon>
        <taxon>Trichonephila</taxon>
    </lineage>
</organism>
<feature type="compositionally biased region" description="Basic and acidic residues" evidence="1">
    <location>
        <begin position="8"/>
        <end position="26"/>
    </location>
</feature>
<feature type="region of interest" description="Disordered" evidence="1">
    <location>
        <begin position="1"/>
        <end position="30"/>
    </location>
</feature>
<proteinExistence type="predicted"/>
<gene>
    <name evidence="2" type="ORF">TNCT_636901</name>
</gene>
<name>A0A8X6H1R6_TRICU</name>
<evidence type="ECO:0000313" key="2">
    <source>
        <dbReference type="EMBL" id="GFR14924.1"/>
    </source>
</evidence>
<protein>
    <submittedName>
        <fullName evidence="2">Uncharacterized protein</fullName>
    </submittedName>
</protein>
<evidence type="ECO:0000313" key="3">
    <source>
        <dbReference type="Proteomes" id="UP000887116"/>
    </source>
</evidence>
<dbReference type="Proteomes" id="UP000887116">
    <property type="component" value="Unassembled WGS sequence"/>
</dbReference>
<sequence length="108" mass="12479">MSTFQRRNQSEKEKYKPKPTIKDPKRNFNSFSPTMNPSDKPWYCMGHPVVFLQTCVAKEIIFFLLFSNLPAKISVRPNVNGRFKTLDETAKRALIVVIAGTIIREVNF</sequence>
<evidence type="ECO:0000256" key="1">
    <source>
        <dbReference type="SAM" id="MobiDB-lite"/>
    </source>
</evidence>
<accession>A0A8X6H1R6</accession>
<comment type="caution">
    <text evidence="2">The sequence shown here is derived from an EMBL/GenBank/DDBJ whole genome shotgun (WGS) entry which is preliminary data.</text>
</comment>
<keyword evidence="3" id="KW-1185">Reference proteome</keyword>
<reference evidence="2" key="1">
    <citation type="submission" date="2020-07" db="EMBL/GenBank/DDBJ databases">
        <title>Multicomponent nature underlies the extraordinary mechanical properties of spider dragline silk.</title>
        <authorList>
            <person name="Kono N."/>
            <person name="Nakamura H."/>
            <person name="Mori M."/>
            <person name="Yoshida Y."/>
            <person name="Ohtoshi R."/>
            <person name="Malay A.D."/>
            <person name="Moran D.A.P."/>
            <person name="Tomita M."/>
            <person name="Numata K."/>
            <person name="Arakawa K."/>
        </authorList>
    </citation>
    <scope>NUCLEOTIDE SEQUENCE</scope>
</reference>
<dbReference type="EMBL" id="BMAO01037045">
    <property type="protein sequence ID" value="GFR14924.1"/>
    <property type="molecule type" value="Genomic_DNA"/>
</dbReference>
<dbReference type="AlphaFoldDB" id="A0A8X6H1R6"/>